<feature type="transmembrane region" description="Helical" evidence="6">
    <location>
        <begin position="313"/>
        <end position="334"/>
    </location>
</feature>
<name>A0ABX1Q188_9RHOO</name>
<keyword evidence="3 6" id="KW-0812">Transmembrane</keyword>
<sequence>MLLHGLGAARLGVFTLAIGLIGFSGIFDLGLGRALTQVVASEHGRGAASFELAALVRKALGMLLALGVFWATVFWFGVPLLVVKVFGFEQLLGEEAVDGLRWVAATLPFALVSTGLVGCLEGFQRFAVVNVVRLAFGTATFLVPGVTAVLTRRLDLTLASLAAVRIVALLPWLYLARAELDFGRERRAAEGAVGRLVSFGAWLSVSSVIGPLMVFADRFYLASILPPAVVALYTVPLDAVSRFGALPMGAVNAAFPELAKRSGARVQSAELVRGAVTAMTVLWFPLVAIPMLLADELLTVWLNASMASEGAGIARWLLLGVFLNGFAHIPYAMLQSAGRSDVTAKLHLLEFPVYALLLVAAVAQFGVLGAALAWCARIAIDTVLLFVAAARFEPDCRGVLREAGIRIAGGMTLLAACMMVTAPALRWALAAVVALALAGTLWCFGRQRLFAKPREADHRRS</sequence>
<feature type="transmembrane region" description="Helical" evidence="6">
    <location>
        <begin position="102"/>
        <end position="120"/>
    </location>
</feature>
<feature type="transmembrane region" description="Helical" evidence="6">
    <location>
        <begin position="6"/>
        <end position="27"/>
    </location>
</feature>
<dbReference type="Pfam" id="PF13440">
    <property type="entry name" value="Polysacc_synt_3"/>
    <property type="match status" value="1"/>
</dbReference>
<protein>
    <submittedName>
        <fullName evidence="7">Oligosaccharide flippase family protein</fullName>
    </submittedName>
</protein>
<comment type="caution">
    <text evidence="7">The sequence shown here is derived from an EMBL/GenBank/DDBJ whole genome shotgun (WGS) entry which is preliminary data.</text>
</comment>
<feature type="transmembrane region" description="Helical" evidence="6">
    <location>
        <begin position="59"/>
        <end position="82"/>
    </location>
</feature>
<comment type="subcellular location">
    <subcellularLocation>
        <location evidence="1">Cell membrane</location>
        <topology evidence="1">Multi-pass membrane protein</topology>
    </subcellularLocation>
</comment>
<feature type="transmembrane region" description="Helical" evidence="6">
    <location>
        <begin position="346"/>
        <end position="365"/>
    </location>
</feature>
<feature type="transmembrane region" description="Helical" evidence="6">
    <location>
        <begin position="371"/>
        <end position="392"/>
    </location>
</feature>
<organism evidence="7 8">
    <name type="scientific">Aromatoleum toluvorans</name>
    <dbReference type="NCBI Taxonomy" id="92002"/>
    <lineage>
        <taxon>Bacteria</taxon>
        <taxon>Pseudomonadati</taxon>
        <taxon>Pseudomonadota</taxon>
        <taxon>Betaproteobacteria</taxon>
        <taxon>Rhodocyclales</taxon>
        <taxon>Rhodocyclaceae</taxon>
        <taxon>Aromatoleum</taxon>
    </lineage>
</organism>
<keyword evidence="5 6" id="KW-0472">Membrane</keyword>
<feature type="transmembrane region" description="Helical" evidence="6">
    <location>
        <begin position="427"/>
        <end position="444"/>
    </location>
</feature>
<feature type="transmembrane region" description="Helical" evidence="6">
    <location>
        <begin position="156"/>
        <end position="175"/>
    </location>
</feature>
<dbReference type="PANTHER" id="PTHR30250">
    <property type="entry name" value="PST FAMILY PREDICTED COLANIC ACID TRANSPORTER"/>
    <property type="match status" value="1"/>
</dbReference>
<keyword evidence="2" id="KW-1003">Cell membrane</keyword>
<keyword evidence="8" id="KW-1185">Reference proteome</keyword>
<evidence type="ECO:0000256" key="4">
    <source>
        <dbReference type="ARBA" id="ARBA00022989"/>
    </source>
</evidence>
<dbReference type="EMBL" id="WTVN01000019">
    <property type="protein sequence ID" value="NMG44655.1"/>
    <property type="molecule type" value="Genomic_DNA"/>
</dbReference>
<feature type="transmembrane region" description="Helical" evidence="6">
    <location>
        <begin position="220"/>
        <end position="240"/>
    </location>
</feature>
<dbReference type="InterPro" id="IPR050833">
    <property type="entry name" value="Poly_Biosynth_Transport"/>
</dbReference>
<gene>
    <name evidence="7" type="ORF">GPA22_13080</name>
</gene>
<keyword evidence="4 6" id="KW-1133">Transmembrane helix</keyword>
<proteinExistence type="predicted"/>
<feature type="transmembrane region" description="Helical" evidence="6">
    <location>
        <begin position="196"/>
        <end position="214"/>
    </location>
</feature>
<evidence type="ECO:0000256" key="2">
    <source>
        <dbReference type="ARBA" id="ARBA00022475"/>
    </source>
</evidence>
<evidence type="ECO:0000313" key="8">
    <source>
        <dbReference type="Proteomes" id="UP000623795"/>
    </source>
</evidence>
<evidence type="ECO:0000256" key="1">
    <source>
        <dbReference type="ARBA" id="ARBA00004651"/>
    </source>
</evidence>
<reference evidence="7 8" key="1">
    <citation type="submission" date="2019-12" db="EMBL/GenBank/DDBJ databases">
        <title>Comparative genomics gives insights into the taxonomy of the Azoarcus-Aromatoleum group and reveals separate origins of nif in the plant-associated Azoarcus and non-plant-associated Aromatoleum sub-groups.</title>
        <authorList>
            <person name="Lafos M."/>
            <person name="Maluk M."/>
            <person name="Batista M."/>
            <person name="Junghare M."/>
            <person name="Carmona M."/>
            <person name="Faoro H."/>
            <person name="Cruz L.M."/>
            <person name="Battistoni F."/>
            <person name="De Souza E."/>
            <person name="Pedrosa F."/>
            <person name="Chen W.-M."/>
            <person name="Poole P.S."/>
            <person name="Dixon R.A."/>
            <person name="James E.K."/>
        </authorList>
    </citation>
    <scope>NUCLEOTIDE SEQUENCE [LARGE SCALE GENOMIC DNA]</scope>
    <source>
        <strain evidence="7 8">Td21</strain>
    </source>
</reference>
<evidence type="ECO:0000313" key="7">
    <source>
        <dbReference type="EMBL" id="NMG44655.1"/>
    </source>
</evidence>
<feature type="transmembrane region" description="Helical" evidence="6">
    <location>
        <begin position="127"/>
        <end position="150"/>
    </location>
</feature>
<feature type="transmembrane region" description="Helical" evidence="6">
    <location>
        <begin position="271"/>
        <end position="293"/>
    </location>
</feature>
<evidence type="ECO:0000256" key="3">
    <source>
        <dbReference type="ARBA" id="ARBA00022692"/>
    </source>
</evidence>
<evidence type="ECO:0000256" key="6">
    <source>
        <dbReference type="SAM" id="Phobius"/>
    </source>
</evidence>
<evidence type="ECO:0000256" key="5">
    <source>
        <dbReference type="ARBA" id="ARBA00023136"/>
    </source>
</evidence>
<dbReference type="PANTHER" id="PTHR30250:SF26">
    <property type="entry name" value="PSMA PROTEIN"/>
    <property type="match status" value="1"/>
</dbReference>
<feature type="transmembrane region" description="Helical" evidence="6">
    <location>
        <begin position="404"/>
        <end position="421"/>
    </location>
</feature>
<dbReference type="Proteomes" id="UP000623795">
    <property type="component" value="Unassembled WGS sequence"/>
</dbReference>
<accession>A0ABX1Q188</accession>